<comment type="subunit">
    <text evidence="2">The complex is composed of two ATP-binding proteins (LsrA), two transmembrane proteins (LsrC and LsrD) and a solute-binding protein (LsrB).</text>
</comment>
<dbReference type="Proteomes" id="UP000377595">
    <property type="component" value="Unassembled WGS sequence"/>
</dbReference>
<sequence length="333" mass="33110">MDQTTLERGVATPRAVGGNALLSGWEYRSIWAATAGVFALSALVAPRSLAGSSVLSLLSFSAVLIVVSVGQTLVVQQRGIDLSVPGAVTLCAMVPPLLISKTGVALAVALVATLLIGACVGLLNGLLVTKAGITPLITTLAVNSLLLGALLTYSGGLPSVAAPPGLVAFATHQVVGVPLVFWVAVCFVVVVAFGAGRTVLGRRFVAAGVNPAAARSAGVPVDRYVIGAYVFGSMSVALAAILLLGYLESASVRIGNDYLFASISAVVLGGTSLAGGKGSVVASGVAAVFLTQLTQLLLTAGAPTSIQLLAQAVAIGLAVCLRTLAGAGARRAG</sequence>
<proteinExistence type="predicted"/>
<gene>
    <name evidence="12" type="ORF">Aple_029230</name>
</gene>
<dbReference type="GO" id="GO:0022857">
    <property type="term" value="F:transmembrane transporter activity"/>
    <property type="evidence" value="ECO:0007669"/>
    <property type="project" value="InterPro"/>
</dbReference>
<dbReference type="InterPro" id="IPR001851">
    <property type="entry name" value="ABC_transp_permease"/>
</dbReference>
<feature type="transmembrane region" description="Helical" evidence="11">
    <location>
        <begin position="174"/>
        <end position="195"/>
    </location>
</feature>
<evidence type="ECO:0000256" key="3">
    <source>
        <dbReference type="ARBA" id="ARBA00022448"/>
    </source>
</evidence>
<keyword evidence="6 11" id="KW-0812">Transmembrane</keyword>
<keyword evidence="5" id="KW-0997">Cell inner membrane</keyword>
<dbReference type="EMBL" id="BLAF01000014">
    <property type="protein sequence ID" value="GES20027.1"/>
    <property type="molecule type" value="Genomic_DNA"/>
</dbReference>
<feature type="transmembrane region" description="Helical" evidence="11">
    <location>
        <begin position="55"/>
        <end position="75"/>
    </location>
</feature>
<accession>A0A5M3XEH5</accession>
<reference evidence="12 13" key="1">
    <citation type="submission" date="2019-10" db="EMBL/GenBank/DDBJ databases">
        <title>Whole genome shotgun sequence of Acrocarpospora pleiomorpha NBRC 16267.</title>
        <authorList>
            <person name="Ichikawa N."/>
            <person name="Kimura A."/>
            <person name="Kitahashi Y."/>
            <person name="Komaki H."/>
            <person name="Oguchi A."/>
        </authorList>
    </citation>
    <scope>NUCLEOTIDE SEQUENCE [LARGE SCALE GENOMIC DNA]</scope>
    <source>
        <strain evidence="12 13">NBRC 16267</strain>
    </source>
</reference>
<dbReference type="OrthoDB" id="9808136at2"/>
<evidence type="ECO:0000256" key="9">
    <source>
        <dbReference type="ARBA" id="ARBA00025439"/>
    </source>
</evidence>
<dbReference type="AlphaFoldDB" id="A0A5M3XEH5"/>
<evidence type="ECO:0000256" key="1">
    <source>
        <dbReference type="ARBA" id="ARBA00004651"/>
    </source>
</evidence>
<protein>
    <recommendedName>
        <fullName evidence="10">Autoinducer 2 import system permease protein LsrC</fullName>
    </recommendedName>
</protein>
<dbReference type="CDD" id="cd06579">
    <property type="entry name" value="TM_PBP1_transp_AraH_like"/>
    <property type="match status" value="1"/>
</dbReference>
<dbReference type="RefSeq" id="WP_155345086.1">
    <property type="nucleotide sequence ID" value="NZ_BAAAHM010000008.1"/>
</dbReference>
<dbReference type="PANTHER" id="PTHR32196:SF29">
    <property type="entry name" value="AUTOINDUCER 2 IMPORT SYSTEM PERMEASE PROTEIN LSRC"/>
    <property type="match status" value="1"/>
</dbReference>
<keyword evidence="7 11" id="KW-1133">Transmembrane helix</keyword>
<evidence type="ECO:0000256" key="10">
    <source>
        <dbReference type="ARBA" id="ARBA00039382"/>
    </source>
</evidence>
<feature type="transmembrane region" description="Helical" evidence="11">
    <location>
        <begin position="133"/>
        <end position="154"/>
    </location>
</feature>
<evidence type="ECO:0000256" key="7">
    <source>
        <dbReference type="ARBA" id="ARBA00022989"/>
    </source>
</evidence>
<name>A0A5M3XEH5_9ACTN</name>
<keyword evidence="13" id="KW-1185">Reference proteome</keyword>
<comment type="function">
    <text evidence="9">Part of the ABC transporter complex LsrABCD involved in autoinducer 2 (AI-2) import. Probably responsible for the translocation of the substrate across the membrane.</text>
</comment>
<feature type="transmembrane region" description="Helical" evidence="11">
    <location>
        <begin position="105"/>
        <end position="126"/>
    </location>
</feature>
<organism evidence="12 13">
    <name type="scientific">Acrocarpospora pleiomorpha</name>
    <dbReference type="NCBI Taxonomy" id="90975"/>
    <lineage>
        <taxon>Bacteria</taxon>
        <taxon>Bacillati</taxon>
        <taxon>Actinomycetota</taxon>
        <taxon>Actinomycetes</taxon>
        <taxon>Streptosporangiales</taxon>
        <taxon>Streptosporangiaceae</taxon>
        <taxon>Acrocarpospora</taxon>
    </lineage>
</organism>
<evidence type="ECO:0000256" key="11">
    <source>
        <dbReference type="SAM" id="Phobius"/>
    </source>
</evidence>
<evidence type="ECO:0000256" key="6">
    <source>
        <dbReference type="ARBA" id="ARBA00022692"/>
    </source>
</evidence>
<evidence type="ECO:0000256" key="8">
    <source>
        <dbReference type="ARBA" id="ARBA00023136"/>
    </source>
</evidence>
<evidence type="ECO:0000313" key="13">
    <source>
        <dbReference type="Proteomes" id="UP000377595"/>
    </source>
</evidence>
<comment type="subcellular location">
    <subcellularLocation>
        <location evidence="1">Cell membrane</location>
        <topology evidence="1">Multi-pass membrane protein</topology>
    </subcellularLocation>
</comment>
<evidence type="ECO:0000313" key="12">
    <source>
        <dbReference type="EMBL" id="GES20027.1"/>
    </source>
</evidence>
<comment type="caution">
    <text evidence="12">The sequence shown here is derived from an EMBL/GenBank/DDBJ whole genome shotgun (WGS) entry which is preliminary data.</text>
</comment>
<evidence type="ECO:0000256" key="2">
    <source>
        <dbReference type="ARBA" id="ARBA00011262"/>
    </source>
</evidence>
<feature type="transmembrane region" description="Helical" evidence="11">
    <location>
        <begin position="30"/>
        <end position="49"/>
    </location>
</feature>
<keyword evidence="8 11" id="KW-0472">Membrane</keyword>
<feature type="transmembrane region" description="Helical" evidence="11">
    <location>
        <begin position="224"/>
        <end position="246"/>
    </location>
</feature>
<dbReference type="Pfam" id="PF02653">
    <property type="entry name" value="BPD_transp_2"/>
    <property type="match status" value="1"/>
</dbReference>
<dbReference type="GO" id="GO:0005886">
    <property type="term" value="C:plasma membrane"/>
    <property type="evidence" value="ECO:0007669"/>
    <property type="project" value="UniProtKB-SubCell"/>
</dbReference>
<dbReference type="PANTHER" id="PTHR32196">
    <property type="entry name" value="ABC TRANSPORTER PERMEASE PROTEIN YPHD-RELATED-RELATED"/>
    <property type="match status" value="1"/>
</dbReference>
<keyword evidence="3" id="KW-0813">Transport</keyword>
<evidence type="ECO:0000256" key="4">
    <source>
        <dbReference type="ARBA" id="ARBA00022475"/>
    </source>
</evidence>
<evidence type="ECO:0000256" key="5">
    <source>
        <dbReference type="ARBA" id="ARBA00022519"/>
    </source>
</evidence>
<keyword evidence="4" id="KW-1003">Cell membrane</keyword>